<dbReference type="VEuPathDB" id="FungiDB:B9J08_004213"/>
<dbReference type="AlphaFoldDB" id="A0A0L0NVP2"/>
<dbReference type="PROSITE" id="PS50235">
    <property type="entry name" value="USP_3"/>
    <property type="match status" value="1"/>
</dbReference>
<dbReference type="PROSITE" id="PS00973">
    <property type="entry name" value="USP_2"/>
    <property type="match status" value="1"/>
</dbReference>
<dbReference type="InterPro" id="IPR028889">
    <property type="entry name" value="USP"/>
</dbReference>
<dbReference type="EC" id="3.4.19.12" evidence="3"/>
<gene>
    <name evidence="10" type="ORF">QG37_04998</name>
</gene>
<feature type="region of interest" description="Disordered" evidence="8">
    <location>
        <begin position="285"/>
        <end position="365"/>
    </location>
</feature>
<dbReference type="VEuPathDB" id="FungiDB:QG37_04998"/>
<dbReference type="SUPFAM" id="SSF54001">
    <property type="entry name" value="Cysteine proteinases"/>
    <property type="match status" value="1"/>
</dbReference>
<dbReference type="InterPro" id="IPR018200">
    <property type="entry name" value="USP_CS"/>
</dbReference>
<dbReference type="PANTHER" id="PTHR21646:SF24">
    <property type="entry name" value="UBIQUITIN CARBOXYL-TERMINAL HYDROLASE"/>
    <property type="match status" value="1"/>
</dbReference>
<name>A0A0L0NVP2_CANAR</name>
<keyword evidence="7" id="KW-0788">Thiol protease</keyword>
<organism evidence="10 11">
    <name type="scientific">Candidozyma auris</name>
    <name type="common">Yeast</name>
    <name type="synonym">Candida auris</name>
    <dbReference type="NCBI Taxonomy" id="498019"/>
    <lineage>
        <taxon>Eukaryota</taxon>
        <taxon>Fungi</taxon>
        <taxon>Dikarya</taxon>
        <taxon>Ascomycota</taxon>
        <taxon>Saccharomycotina</taxon>
        <taxon>Pichiomycetes</taxon>
        <taxon>Metschnikowiaceae</taxon>
        <taxon>Candidozyma</taxon>
    </lineage>
</organism>
<feature type="region of interest" description="Disordered" evidence="8">
    <location>
        <begin position="733"/>
        <end position="754"/>
    </location>
</feature>
<comment type="caution">
    <text evidence="10">The sequence shown here is derived from an EMBL/GenBank/DDBJ whole genome shotgun (WGS) entry which is preliminary data.</text>
</comment>
<dbReference type="InterPro" id="IPR050185">
    <property type="entry name" value="Ub_carboxyl-term_hydrolase"/>
</dbReference>
<evidence type="ECO:0000256" key="1">
    <source>
        <dbReference type="ARBA" id="ARBA00000707"/>
    </source>
</evidence>
<feature type="compositionally biased region" description="Acidic residues" evidence="8">
    <location>
        <begin position="215"/>
        <end position="228"/>
    </location>
</feature>
<dbReference type="Pfam" id="PF00443">
    <property type="entry name" value="UCH"/>
    <property type="match status" value="1"/>
</dbReference>
<reference evidence="11" key="1">
    <citation type="journal article" date="2015" name="BMC Genomics">
        <title>Draft genome of a commonly misdiagnosed multidrug resistant pathogen Candida auris.</title>
        <authorList>
            <person name="Chatterjee S."/>
            <person name="Alampalli S.V."/>
            <person name="Nageshan R.K."/>
            <person name="Chettiar S.T."/>
            <person name="Joshi S."/>
            <person name="Tatu U.S."/>
        </authorList>
    </citation>
    <scope>NUCLEOTIDE SEQUENCE [LARGE SCALE GENOMIC DNA]</scope>
    <source>
        <strain evidence="11">6684</strain>
    </source>
</reference>
<feature type="domain" description="USP" evidence="9">
    <location>
        <begin position="489"/>
        <end position="882"/>
    </location>
</feature>
<evidence type="ECO:0000313" key="10">
    <source>
        <dbReference type="EMBL" id="KND98232.1"/>
    </source>
</evidence>
<evidence type="ECO:0000256" key="8">
    <source>
        <dbReference type="SAM" id="MobiDB-lite"/>
    </source>
</evidence>
<evidence type="ECO:0000256" key="4">
    <source>
        <dbReference type="ARBA" id="ARBA00022670"/>
    </source>
</evidence>
<dbReference type="InterPro" id="IPR001394">
    <property type="entry name" value="Peptidase_C19_UCH"/>
</dbReference>
<evidence type="ECO:0000256" key="3">
    <source>
        <dbReference type="ARBA" id="ARBA00012759"/>
    </source>
</evidence>
<sequence>MYLVKNGRKPPPELHAGLGIHHSTASASGAVTGQVVVDRSATSLEPPVGPDLMRPGSELRNVLSKDECRKIIHAELKALKTDTSLCGSVFDLIDHCSVLLEELQQTPSRSARLKTYIRAYLIYNYSINSFIMLHFGGFDFFVKKHYSDFIIYLNLYNFFRTDGIFDANKFDVKLADLRRYMDEYLVEKELLTFKIDHLYGWLDDYIEYLKHKDADEEGGDEEEDEYNEQEQHDQTITSSTVARPYYQTESANQFDLAGIVKNGETTSSVDKEISDFTHRFPEVSSDQYPQFSAPYPVSSSALQLPEPSFHNDHHPKRHTRNSYMTQPSLPTSSQPVPNCHSAEVLTPPKRITHPSSRQNQVSSASSYIAANSNNPSLVYGNNGNGFYQANMSYDLILQPHQRWNSQPQYKAPYMNGTHSMQQYMQQSHPYGNQPPQYINGQYRTPYSGANLVPYKAQTTMNLLVMEENYKAKQIERQQKNEWLRSLSICGLKNLGSSCYINLTIQVLFSVSRIVTLFSKRSSNTTLAKAMSLAKGLTKLTEAIVGLLSTFQSLGGSVISPTRFMRIVSLLKPDFNIPFEQQDAQEFLLFIIDKVHEELAREPTTDMLEIDYAHRWGVDVTPMEKEEYLKWYRALMKAEGVSPMNDLCQGHVRSQLICNDCHCTSNSYSSFSMLSLPIPNTGMPTVDLVECLRYYTQDEVLSGENAWKCPRCNKTEGGGNPMDVVFQQKRSFNPWKNKSPAKKSSKAQTNEKPNGGPVSIKKLSIIKLPPVLFIHLSRFSMFSVTDKLNAVILYPLRLKFNHQTNDVHYSLTGIINHFGTLKSGHYTALVNKSKDSSDRLVLPEWCYFDDENFRVNIAHGDVTSEKNNRVHSSNVYVLCYERQ</sequence>
<evidence type="ECO:0000256" key="6">
    <source>
        <dbReference type="ARBA" id="ARBA00022801"/>
    </source>
</evidence>
<proteinExistence type="inferred from homology"/>
<dbReference type="InterPro" id="IPR038765">
    <property type="entry name" value="Papain-like_cys_pep_sf"/>
</dbReference>
<dbReference type="PANTHER" id="PTHR21646">
    <property type="entry name" value="UBIQUITIN CARBOXYL-TERMINAL HYDROLASE"/>
    <property type="match status" value="1"/>
</dbReference>
<keyword evidence="4" id="KW-0645">Protease</keyword>
<dbReference type="EMBL" id="LGST01000034">
    <property type="protein sequence ID" value="KND98232.1"/>
    <property type="molecule type" value="Genomic_DNA"/>
</dbReference>
<comment type="similarity">
    <text evidence="2">Belongs to the peptidase C19 family.</text>
</comment>
<keyword evidence="5" id="KW-0833">Ubl conjugation pathway</keyword>
<feature type="compositionally biased region" description="Low complexity" evidence="8">
    <location>
        <begin position="355"/>
        <end position="365"/>
    </location>
</feature>
<protein>
    <recommendedName>
        <fullName evidence="3">ubiquitinyl hydrolase 1</fullName>
        <ecNumber evidence="3">3.4.19.12</ecNumber>
    </recommendedName>
</protein>
<evidence type="ECO:0000256" key="5">
    <source>
        <dbReference type="ARBA" id="ARBA00022786"/>
    </source>
</evidence>
<evidence type="ECO:0000259" key="9">
    <source>
        <dbReference type="PROSITE" id="PS50235"/>
    </source>
</evidence>
<dbReference type="Proteomes" id="UP000037122">
    <property type="component" value="Unassembled WGS sequence"/>
</dbReference>
<dbReference type="Gene3D" id="3.90.70.10">
    <property type="entry name" value="Cysteine proteinases"/>
    <property type="match status" value="1"/>
</dbReference>
<feature type="region of interest" description="Disordered" evidence="8">
    <location>
        <begin position="214"/>
        <end position="242"/>
    </location>
</feature>
<accession>A0A0L0NVP2</accession>
<dbReference type="VEuPathDB" id="FungiDB:CJI96_0005242"/>
<dbReference type="VEuPathDB" id="FungiDB:CJJ07_004350"/>
<dbReference type="VEuPathDB" id="FungiDB:CJJ09_005206"/>
<comment type="catalytic activity">
    <reaction evidence="1">
        <text>Thiol-dependent hydrolysis of ester, thioester, amide, peptide and isopeptide bonds formed by the C-terminal Gly of ubiquitin (a 76-residue protein attached to proteins as an intracellular targeting signal).</text>
        <dbReference type="EC" id="3.4.19.12"/>
    </reaction>
</comment>
<evidence type="ECO:0000256" key="7">
    <source>
        <dbReference type="ARBA" id="ARBA00022807"/>
    </source>
</evidence>
<evidence type="ECO:0000256" key="2">
    <source>
        <dbReference type="ARBA" id="ARBA00009085"/>
    </source>
</evidence>
<keyword evidence="6" id="KW-0378">Hydrolase</keyword>
<evidence type="ECO:0000313" key="11">
    <source>
        <dbReference type="Proteomes" id="UP000037122"/>
    </source>
</evidence>
<dbReference type="VEuPathDB" id="FungiDB:CJI97_004277"/>
<dbReference type="GO" id="GO:0004843">
    <property type="term" value="F:cysteine-type deubiquitinase activity"/>
    <property type="evidence" value="ECO:0007669"/>
    <property type="project" value="UniProtKB-EC"/>
</dbReference>
<dbReference type="GO" id="GO:0006508">
    <property type="term" value="P:proteolysis"/>
    <property type="evidence" value="ECO:0007669"/>
    <property type="project" value="UniProtKB-KW"/>
</dbReference>
<dbReference type="GO" id="GO:0016579">
    <property type="term" value="P:protein deubiquitination"/>
    <property type="evidence" value="ECO:0007669"/>
    <property type="project" value="InterPro"/>
</dbReference>
<feature type="compositionally biased region" description="Polar residues" evidence="8">
    <location>
        <begin position="321"/>
        <end position="336"/>
    </location>
</feature>